<reference evidence="2" key="1">
    <citation type="submission" date="2020-10" db="EMBL/GenBank/DDBJ databases">
        <authorList>
            <person name="Han B."/>
            <person name="Lu T."/>
            <person name="Zhao Q."/>
            <person name="Huang X."/>
            <person name="Zhao Y."/>
        </authorList>
    </citation>
    <scope>NUCLEOTIDE SEQUENCE</scope>
</reference>
<feature type="domain" description="WRKY19-like zinc finger" evidence="1">
    <location>
        <begin position="527"/>
        <end position="551"/>
    </location>
</feature>
<dbReference type="AlphaFoldDB" id="A0A811SN30"/>
<evidence type="ECO:0000313" key="2">
    <source>
        <dbReference type="EMBL" id="CAD6341930.1"/>
    </source>
</evidence>
<comment type="caution">
    <text evidence="2">The sequence shown here is derived from an EMBL/GenBank/DDBJ whole genome shotgun (WGS) entry which is preliminary data.</text>
</comment>
<keyword evidence="3" id="KW-1185">Reference proteome</keyword>
<name>A0A811SN30_9POAL</name>
<feature type="domain" description="WRKY19-like zinc finger" evidence="1">
    <location>
        <begin position="502"/>
        <end position="526"/>
    </location>
</feature>
<feature type="domain" description="WRKY19-like zinc finger" evidence="1">
    <location>
        <begin position="655"/>
        <end position="679"/>
    </location>
</feature>
<proteinExistence type="predicted"/>
<organism evidence="2 3">
    <name type="scientific">Miscanthus lutarioriparius</name>
    <dbReference type="NCBI Taxonomy" id="422564"/>
    <lineage>
        <taxon>Eukaryota</taxon>
        <taxon>Viridiplantae</taxon>
        <taxon>Streptophyta</taxon>
        <taxon>Embryophyta</taxon>
        <taxon>Tracheophyta</taxon>
        <taxon>Spermatophyta</taxon>
        <taxon>Magnoliopsida</taxon>
        <taxon>Liliopsida</taxon>
        <taxon>Poales</taxon>
        <taxon>Poaceae</taxon>
        <taxon>PACMAD clade</taxon>
        <taxon>Panicoideae</taxon>
        <taxon>Andropogonodae</taxon>
        <taxon>Andropogoneae</taxon>
        <taxon>Saccharinae</taxon>
        <taxon>Miscanthus</taxon>
    </lineage>
</organism>
<feature type="domain" description="WRKY19-like zinc finger" evidence="1">
    <location>
        <begin position="453"/>
        <end position="476"/>
    </location>
</feature>
<dbReference type="Proteomes" id="UP000604825">
    <property type="component" value="Unassembled WGS sequence"/>
</dbReference>
<gene>
    <name evidence="2" type="ORF">NCGR_LOCUS66028</name>
</gene>
<protein>
    <recommendedName>
        <fullName evidence="1">WRKY19-like zinc finger domain-containing protein</fullName>
    </recommendedName>
</protein>
<evidence type="ECO:0000313" key="3">
    <source>
        <dbReference type="Proteomes" id="UP000604825"/>
    </source>
</evidence>
<dbReference type="PANTHER" id="PTHR31827:SF62">
    <property type="entry name" value="OS04G0458200 PROTEIN"/>
    <property type="match status" value="1"/>
</dbReference>
<dbReference type="InterPro" id="IPR056866">
    <property type="entry name" value="Znf_WRKY19"/>
</dbReference>
<accession>A0A811SN30</accession>
<dbReference type="OrthoDB" id="77038at2759"/>
<evidence type="ECO:0000259" key="1">
    <source>
        <dbReference type="Pfam" id="PF24906"/>
    </source>
</evidence>
<dbReference type="Pfam" id="PF24906">
    <property type="entry name" value="Zf_WRKY19"/>
    <property type="match status" value="5"/>
</dbReference>
<sequence>MRNGRCLVSPAPAVRMPGWSLHARLTPRPKVPSEIYEPGVPVVLGRTDACTPVTVLLRSAWVRAIGVTGSQLGAAWLAKPAVDAAKPSQPPPAGLPGSFNCLLAILNSAISDESVMCVIPIFLRKMWYLKGFGDMPEKDCTHKQDNYGSRRHIRVCQWWLLWYYIPADILPFRLFYGPCLKDRQEPFSCLGRNIIRPLFFELSGVLSHILFRHCYSVSTVMDNGFMDNPHPPLSESLMNDPFVLVGCSAPSSTMENMGQSTLCMDGLNPAMVSCSHVNGNTQIMNDIAARDDGSRLVLGLGPTPNFYSAVSTGSKQDQRLSGQSSTFTDSGMLRLGLQMDGGEAIQYLQAPNGALHSLGIVDEASTSATVRNMGGYMPSLLFAPRSDSIVNETQVENPDSLDLMHSTTNTQRLQHHLQLSPEPSAMTESSFGVSSDVVTATTTSERSHSRHPKKCRFKGCSKGARGASGLCIAHGGGQRCHKPGCHKGAESSSAYCKAHGGGHRCEELGCTKSAEGKTDYCIAHGGGRRCEHPGCPKAARGKSGRCIKHGGGKRCSVKSCIRSAEGKAGLCISHGGGRRCQYPDCGKGAQGSTLYCKGHGGGKRCIFNGCSKGAEGSTPLCKAHGGGKRCMFEGGGVCAKSVHGATEYCVAHGGGKRCSVPGCTKSARGRTDYCVKHGGGKRARLTTVARAPRGARNSAKPMVEESGALGAQAVKSSPVARVASVRHMVLVPRSMMPSWSSEPVDGGREGGHVVPEGRVHGGGLLSLLGGSFRNADVEKLRS</sequence>
<dbReference type="EMBL" id="CAJGYO010000346">
    <property type="protein sequence ID" value="CAD6341930.1"/>
    <property type="molecule type" value="Genomic_DNA"/>
</dbReference>
<feature type="domain" description="WRKY19-like zinc finger" evidence="1">
    <location>
        <begin position="552"/>
        <end position="576"/>
    </location>
</feature>
<dbReference type="PANTHER" id="PTHR31827">
    <property type="entry name" value="EMB|CAB89363.1"/>
    <property type="match status" value="1"/>
</dbReference>